<organism evidence="2 3">
    <name type="scientific">Colletotrichum incanum</name>
    <name type="common">Soybean anthracnose fungus</name>
    <dbReference type="NCBI Taxonomy" id="1573173"/>
    <lineage>
        <taxon>Eukaryota</taxon>
        <taxon>Fungi</taxon>
        <taxon>Dikarya</taxon>
        <taxon>Ascomycota</taxon>
        <taxon>Pezizomycotina</taxon>
        <taxon>Sordariomycetes</taxon>
        <taxon>Hypocreomycetidae</taxon>
        <taxon>Glomerellales</taxon>
        <taxon>Glomerellaceae</taxon>
        <taxon>Colletotrichum</taxon>
        <taxon>Colletotrichum spaethianum species complex</taxon>
    </lineage>
</organism>
<dbReference type="AlphaFoldDB" id="A0A167BI49"/>
<evidence type="ECO:0000256" key="1">
    <source>
        <dbReference type="SAM" id="MobiDB-lite"/>
    </source>
</evidence>
<dbReference type="EMBL" id="LFIW01001670">
    <property type="protein sequence ID" value="KZL81363.1"/>
    <property type="molecule type" value="Genomic_DNA"/>
</dbReference>
<name>A0A167BI49_COLIC</name>
<evidence type="ECO:0000313" key="3">
    <source>
        <dbReference type="Proteomes" id="UP000076584"/>
    </source>
</evidence>
<protein>
    <submittedName>
        <fullName evidence="2">Uncharacterized protein</fullName>
    </submittedName>
</protein>
<reference evidence="2 3" key="1">
    <citation type="submission" date="2015-06" db="EMBL/GenBank/DDBJ databases">
        <title>Survival trade-offs in plant roots during colonization by closely related pathogenic and mutualistic fungi.</title>
        <authorList>
            <person name="Hacquard S."/>
            <person name="Kracher B."/>
            <person name="Hiruma K."/>
            <person name="Weinman A."/>
            <person name="Muench P."/>
            <person name="Garrido Oter R."/>
            <person name="Ver Loren van Themaat E."/>
            <person name="Dallerey J.-F."/>
            <person name="Damm U."/>
            <person name="Henrissat B."/>
            <person name="Lespinet O."/>
            <person name="Thon M."/>
            <person name="Kemen E."/>
            <person name="McHardy A.C."/>
            <person name="Schulze-Lefert P."/>
            <person name="O'Connell R.J."/>
        </authorList>
    </citation>
    <scope>NUCLEOTIDE SEQUENCE [LARGE SCALE GENOMIC DNA]</scope>
    <source>
        <strain evidence="2 3">MAFF 238704</strain>
    </source>
</reference>
<feature type="region of interest" description="Disordered" evidence="1">
    <location>
        <begin position="1"/>
        <end position="45"/>
    </location>
</feature>
<evidence type="ECO:0000313" key="2">
    <source>
        <dbReference type="EMBL" id="KZL81363.1"/>
    </source>
</evidence>
<proteinExistence type="predicted"/>
<gene>
    <name evidence="2" type="ORF">CI238_00363</name>
</gene>
<accession>A0A167BI49</accession>
<keyword evidence="3" id="KW-1185">Reference proteome</keyword>
<comment type="caution">
    <text evidence="2">The sequence shown here is derived from an EMBL/GenBank/DDBJ whole genome shotgun (WGS) entry which is preliminary data.</text>
</comment>
<dbReference type="Proteomes" id="UP000076584">
    <property type="component" value="Unassembled WGS sequence"/>
</dbReference>
<sequence length="218" mass="24209">MPTPRNNATNSGQNASPVHPSTSDTTLLSEPTDLAQNFPDNPRGQPMHVYLPVDIAIPSPPPAPAPSRFRHVESHPFRSLWPKEPSTDVSLLDNSRRCPHQDVFPCLCRNNTDRRGLACQRCSFQQCSVDCLLQRGSVEELDCALQAELACERCRQHFEEELRSATNAARLREVDPADDAEQHCIPHAGLFELESLDFASANRQRANSPNDADVESSD</sequence>
<feature type="compositionally biased region" description="Polar residues" evidence="1">
    <location>
        <begin position="1"/>
        <end position="39"/>
    </location>
</feature>